<feature type="transmembrane region" description="Helical" evidence="8">
    <location>
        <begin position="393"/>
        <end position="416"/>
    </location>
</feature>
<keyword evidence="10" id="KW-1185">Reference proteome</keyword>
<feature type="transmembrane region" description="Helical" evidence="8">
    <location>
        <begin position="299"/>
        <end position="316"/>
    </location>
</feature>
<evidence type="ECO:0000256" key="8">
    <source>
        <dbReference type="SAM" id="Phobius"/>
    </source>
</evidence>
<evidence type="ECO:0000256" key="3">
    <source>
        <dbReference type="ARBA" id="ARBA00022692"/>
    </source>
</evidence>
<dbReference type="Proteomes" id="UP000094801">
    <property type="component" value="Unassembled WGS sequence"/>
</dbReference>
<feature type="transmembrane region" description="Helical" evidence="8">
    <location>
        <begin position="347"/>
        <end position="372"/>
    </location>
</feature>
<dbReference type="EMBL" id="KV453848">
    <property type="protein sequence ID" value="ODV87074.1"/>
    <property type="molecule type" value="Genomic_DNA"/>
</dbReference>
<keyword evidence="7 8" id="KW-0472">Membrane</keyword>
<feature type="transmembrane region" description="Helical" evidence="8">
    <location>
        <begin position="63"/>
        <end position="85"/>
    </location>
</feature>
<evidence type="ECO:0000313" key="10">
    <source>
        <dbReference type="Proteomes" id="UP000094801"/>
    </source>
</evidence>
<dbReference type="Pfam" id="PF04258">
    <property type="entry name" value="Peptidase_A22B"/>
    <property type="match status" value="1"/>
</dbReference>
<evidence type="ECO:0000256" key="5">
    <source>
        <dbReference type="ARBA" id="ARBA00022824"/>
    </source>
</evidence>
<dbReference type="AlphaFoldDB" id="A0A1E4T5N8"/>
<accession>A0A1E4T5N8</accession>
<dbReference type="STRING" id="983967.A0A1E4T5N8"/>
<keyword evidence="5" id="KW-0256">Endoplasmic reticulum</keyword>
<comment type="subcellular location">
    <subcellularLocation>
        <location evidence="1">Endoplasmic reticulum membrane</location>
        <topology evidence="1">Multi-pass membrane protein</topology>
    </subcellularLocation>
</comment>
<evidence type="ECO:0000256" key="1">
    <source>
        <dbReference type="ARBA" id="ARBA00004477"/>
    </source>
</evidence>
<dbReference type="GO" id="GO:0098553">
    <property type="term" value="C:lumenal side of endoplasmic reticulum membrane"/>
    <property type="evidence" value="ECO:0007669"/>
    <property type="project" value="TreeGrafter"/>
</dbReference>
<evidence type="ECO:0000256" key="7">
    <source>
        <dbReference type="ARBA" id="ARBA00023136"/>
    </source>
</evidence>
<name>A0A1E4T5N8_9ASCO</name>
<evidence type="ECO:0000256" key="4">
    <source>
        <dbReference type="ARBA" id="ARBA00022801"/>
    </source>
</evidence>
<dbReference type="OrthoDB" id="29661at2759"/>
<keyword evidence="3 8" id="KW-0812">Transmembrane</keyword>
<proteinExistence type="inferred from homology"/>
<dbReference type="GO" id="GO:0042500">
    <property type="term" value="F:aspartic endopeptidase activity, intramembrane cleaving"/>
    <property type="evidence" value="ECO:0007669"/>
    <property type="project" value="InterPro"/>
</dbReference>
<evidence type="ECO:0000256" key="2">
    <source>
        <dbReference type="ARBA" id="ARBA00006859"/>
    </source>
</evidence>
<dbReference type="SMART" id="SM00730">
    <property type="entry name" value="PSN"/>
    <property type="match status" value="1"/>
</dbReference>
<feature type="transmembrane region" description="Helical" evidence="8">
    <location>
        <begin position="121"/>
        <end position="139"/>
    </location>
</feature>
<keyword evidence="4" id="KW-0378">Hydrolase</keyword>
<dbReference type="PANTHER" id="PTHR12174:SF23">
    <property type="entry name" value="MINOR HISTOCOMPATIBILITY ANTIGEN H13"/>
    <property type="match status" value="1"/>
</dbReference>
<dbReference type="GO" id="GO:0006465">
    <property type="term" value="P:signal peptide processing"/>
    <property type="evidence" value="ECO:0007669"/>
    <property type="project" value="TreeGrafter"/>
</dbReference>
<comment type="similarity">
    <text evidence="2">Belongs to the peptidase A22B family.</text>
</comment>
<protein>
    <submittedName>
        <fullName evidence="9">Uncharacterized protein</fullName>
    </submittedName>
</protein>
<sequence>MSELNDTLPIGINETISQLNSSILDSNVTSYLNQTKEFVNQFSRNLAFTVYDSKLNNHIEPIYISYFTIVSLACLLIYIASFATLEKPTNALPPNPNHPLFDQTDKDTTYIKDAAIDEPHALMMPLFAGVGLVGLYFGLQKFDKTKLSYYLNKYILVISLKSNTFTITYFLKSALRSICYKFGISSLRFNKRYTLTFSNDTMIHSSGIEENLSLPDYTEKEKIIKEELLLESRNDIAKEDQLFNYYFSAADIYGWIFGLLSTVAFAYLDGADNWLLSNILSASSVIACIPMGRLPSFKPAFIILVFFFFYDIYFVFGSNVMMEVATKIDIPVKLLIPMRANRELNEISMSMLGLGDLIIPGMAISLCLRYDLFKHHKEHPNTEYYHLQKFKKPYFTCALISYAIGLITTIIVLHVYKHGQPALLYLSPALLISIVGMAIKKGDLKNLLKYNEDPHSDTKLEDKNAIDIDIICSKETLFLAGAISAEDEDDKDDFDYVDESEIELMAEELESEAEFDDE</sequence>
<feature type="transmembrane region" description="Helical" evidence="8">
    <location>
        <begin position="422"/>
        <end position="439"/>
    </location>
</feature>
<dbReference type="GO" id="GO:0033619">
    <property type="term" value="P:membrane protein proteolysis"/>
    <property type="evidence" value="ECO:0007669"/>
    <property type="project" value="TreeGrafter"/>
</dbReference>
<dbReference type="GO" id="GO:0098554">
    <property type="term" value="C:cytoplasmic side of endoplasmic reticulum membrane"/>
    <property type="evidence" value="ECO:0007669"/>
    <property type="project" value="TreeGrafter"/>
</dbReference>
<keyword evidence="6 8" id="KW-1133">Transmembrane helix</keyword>
<evidence type="ECO:0000313" key="9">
    <source>
        <dbReference type="EMBL" id="ODV87074.1"/>
    </source>
</evidence>
<feature type="transmembrane region" description="Helical" evidence="8">
    <location>
        <begin position="243"/>
        <end position="268"/>
    </location>
</feature>
<dbReference type="InterPro" id="IPR006639">
    <property type="entry name" value="Preselin/SPP"/>
</dbReference>
<organism evidence="9 10">
    <name type="scientific">[Candida] arabinofermentans NRRL YB-2248</name>
    <dbReference type="NCBI Taxonomy" id="983967"/>
    <lineage>
        <taxon>Eukaryota</taxon>
        <taxon>Fungi</taxon>
        <taxon>Dikarya</taxon>
        <taxon>Ascomycota</taxon>
        <taxon>Saccharomycotina</taxon>
        <taxon>Pichiomycetes</taxon>
        <taxon>Pichiales</taxon>
        <taxon>Pichiaceae</taxon>
        <taxon>Ogataea</taxon>
        <taxon>Ogataea/Candida clade</taxon>
    </lineage>
</organism>
<dbReference type="PANTHER" id="PTHR12174">
    <property type="entry name" value="SIGNAL PEPTIDE PEPTIDASE"/>
    <property type="match status" value="1"/>
</dbReference>
<gene>
    <name evidence="9" type="ORF">CANARDRAFT_5631</name>
</gene>
<reference evidence="10" key="1">
    <citation type="submission" date="2016-04" db="EMBL/GenBank/DDBJ databases">
        <title>Comparative genomics of biotechnologically important yeasts.</title>
        <authorList>
            <consortium name="DOE Joint Genome Institute"/>
            <person name="Riley R."/>
            <person name="Haridas S."/>
            <person name="Wolfe K.H."/>
            <person name="Lopes M.R."/>
            <person name="Hittinger C.T."/>
            <person name="Goker M."/>
            <person name="Salamov A."/>
            <person name="Wisecaver J."/>
            <person name="Long T.M."/>
            <person name="Aerts A.L."/>
            <person name="Barry K."/>
            <person name="Choi C."/>
            <person name="Clum A."/>
            <person name="Coughlan A.Y."/>
            <person name="Deshpande S."/>
            <person name="Douglass A.P."/>
            <person name="Hanson S.J."/>
            <person name="Klenk H.-P."/>
            <person name="Labutti K."/>
            <person name="Lapidus A."/>
            <person name="Lindquist E."/>
            <person name="Lipzen A."/>
            <person name="Meier-Kolthoff J.P."/>
            <person name="Ohm R.A."/>
            <person name="Otillar R.P."/>
            <person name="Pangilinan J."/>
            <person name="Peng Y."/>
            <person name="Rokas A."/>
            <person name="Rosa C.A."/>
            <person name="Scheuner C."/>
            <person name="Sibirny A.A."/>
            <person name="Slot J.C."/>
            <person name="Stielow J.B."/>
            <person name="Sun H."/>
            <person name="Kurtzman C.P."/>
            <person name="Blackwell M."/>
            <person name="Grigoriev I.V."/>
            <person name="Jeffries T.W."/>
        </authorList>
    </citation>
    <scope>NUCLEOTIDE SEQUENCE [LARGE SCALE GENOMIC DNA]</scope>
    <source>
        <strain evidence="10">NRRL YB-2248</strain>
    </source>
</reference>
<dbReference type="InterPro" id="IPR007369">
    <property type="entry name" value="Peptidase_A22B_SPP"/>
</dbReference>
<evidence type="ECO:0000256" key="6">
    <source>
        <dbReference type="ARBA" id="ARBA00022989"/>
    </source>
</evidence>